<protein>
    <submittedName>
        <fullName evidence="1">Uncharacterized protein</fullName>
    </submittedName>
</protein>
<dbReference type="Gene3D" id="1.25.40.10">
    <property type="entry name" value="Tetratricopeptide repeat domain"/>
    <property type="match status" value="1"/>
</dbReference>
<keyword evidence="2" id="KW-1185">Reference proteome</keyword>
<evidence type="ECO:0000313" key="1">
    <source>
        <dbReference type="EMBL" id="RSL33637.1"/>
    </source>
</evidence>
<dbReference type="Proteomes" id="UP000275076">
    <property type="component" value="Unassembled WGS sequence"/>
</dbReference>
<dbReference type="OrthoDB" id="2853123at2"/>
<name>A0A3R9P9W2_9BACI</name>
<dbReference type="PROSITE" id="PS51257">
    <property type="entry name" value="PROKAR_LIPOPROTEIN"/>
    <property type="match status" value="1"/>
</dbReference>
<sequence length="278" mass="32015">MKKGIMAGLFSILITASGCSTYGMNSHLEEEQTINTDKYAYDDENFVYNKESLQELADRFRIEDLTTANINSIMEEEIENGRYNEIIIYLRELQAEEPEQAASFSDRYIEALQSHVEHTEEPAQPLVQDAVDILQSQYESQPDNEENIINYATLLIESEYDTEQGTTLLFDLEEDLQENGEDPGRDLLLALAQAYSIAGDYEKSLDRYDTLTTLDSEDPTHFYRMSQVYAEMNDEEGEREALTQAFEPTSDFLDDYGDDSYNLYKDYLHDSIENEDES</sequence>
<reference evidence="1 2" key="1">
    <citation type="submission" date="2018-10" db="EMBL/GenBank/DDBJ databases">
        <title>Draft genome sequence of Bacillus salarius IM0101, isolated from a hypersaline soil in Inner Mongolia, China.</title>
        <authorList>
            <person name="Yamprayoonswat W."/>
            <person name="Boonvisut S."/>
            <person name="Jumpathong W."/>
            <person name="Sittihan S."/>
            <person name="Ruangsuj P."/>
            <person name="Wanthongcharoen S."/>
            <person name="Thongpramul N."/>
            <person name="Pimmason S."/>
            <person name="Yu B."/>
            <person name="Yasawong M."/>
        </authorList>
    </citation>
    <scope>NUCLEOTIDE SEQUENCE [LARGE SCALE GENOMIC DNA]</scope>
    <source>
        <strain evidence="1 2">IM0101</strain>
    </source>
</reference>
<accession>A0A3R9P9W2</accession>
<dbReference type="EMBL" id="RBVX01000007">
    <property type="protein sequence ID" value="RSL33637.1"/>
    <property type="molecule type" value="Genomic_DNA"/>
</dbReference>
<evidence type="ECO:0000313" key="2">
    <source>
        <dbReference type="Proteomes" id="UP000275076"/>
    </source>
</evidence>
<dbReference type="SUPFAM" id="SSF48452">
    <property type="entry name" value="TPR-like"/>
    <property type="match status" value="1"/>
</dbReference>
<dbReference type="RefSeq" id="WP_125555694.1">
    <property type="nucleotide sequence ID" value="NZ_RBVX01000007.1"/>
</dbReference>
<proteinExistence type="predicted"/>
<dbReference type="AlphaFoldDB" id="A0A3R9P9W2"/>
<organism evidence="1 2">
    <name type="scientific">Salibacterium salarium</name>
    <dbReference type="NCBI Taxonomy" id="284579"/>
    <lineage>
        <taxon>Bacteria</taxon>
        <taxon>Bacillati</taxon>
        <taxon>Bacillota</taxon>
        <taxon>Bacilli</taxon>
        <taxon>Bacillales</taxon>
        <taxon>Bacillaceae</taxon>
    </lineage>
</organism>
<gene>
    <name evidence="1" type="ORF">D7Z54_10025</name>
</gene>
<dbReference type="InterPro" id="IPR011990">
    <property type="entry name" value="TPR-like_helical_dom_sf"/>
</dbReference>
<comment type="caution">
    <text evidence="1">The sequence shown here is derived from an EMBL/GenBank/DDBJ whole genome shotgun (WGS) entry which is preliminary data.</text>
</comment>